<reference evidence="3" key="1">
    <citation type="journal article" date="2019" name="Int. J. Syst. Evol. Microbiol.">
        <title>The Global Catalogue of Microorganisms (GCM) 10K type strain sequencing project: providing services to taxonomists for standard genome sequencing and annotation.</title>
        <authorList>
            <consortium name="The Broad Institute Genomics Platform"/>
            <consortium name="The Broad Institute Genome Sequencing Center for Infectious Disease"/>
            <person name="Wu L."/>
            <person name="Ma J."/>
        </authorList>
    </citation>
    <scope>NUCLEOTIDE SEQUENCE [LARGE SCALE GENOMIC DNA]</scope>
    <source>
        <strain evidence="3">CGMCC 4.7641</strain>
    </source>
</reference>
<feature type="compositionally biased region" description="Pro residues" evidence="1">
    <location>
        <begin position="464"/>
        <end position="476"/>
    </location>
</feature>
<dbReference type="Pfam" id="PF20129">
    <property type="entry name" value="DUF6519"/>
    <property type="match status" value="2"/>
</dbReference>
<feature type="region of interest" description="Disordered" evidence="1">
    <location>
        <begin position="446"/>
        <end position="617"/>
    </location>
</feature>
<feature type="compositionally biased region" description="Low complexity" evidence="1">
    <location>
        <begin position="586"/>
        <end position="613"/>
    </location>
</feature>
<sequence length="710" mass="75681">MQADFSRRTFDSLKHFSAVLAQQGRVQLDADANEQAAILLHQLRTTVADLLGPAAVPAGEPGFRLHPVLDQRKITDLRISAGRLYVDGLLVENDRATRYWSQPEGYLDQEKDTLPETGPFVVYLRVWERLITALQDPAIREIALGDPGPDTAARAKVVWQVAWCAGQNADDFADFRHSLNPEPGLLAAQAKHPGDTDACHLPPEARFRGQENQLYRVEVHTGGRAWTDSAPTKESGETLHGATFKWSRENASVVFPIVSVSGATVTLGTLGRDSKLDLDVGDWVELLDDAAVIRAADDLPAKRRPKPAPALRRVVAIDPADRLVTLDGELDERCGPGSDADLHPFLRRWDHLAGDSKDGAVPLVENTWIDLEDGVQVRFEAPPRTSAEVAAGQPGTYRRGDYWQIPARTVTGDVEWPRDDDGPRPVPPHGVEYHYAVLGVVGEDGTVTLPPDSFEPLFRQGPNPTAPAPEEPSPPDDSPKPSTEIDSPPDPPDPVVFAAEMSTAHSPETGSAAPARSPETGSSAPSPKPSTGSAASPPTLALSASPPKPGPSNGSSSASATATLAPPVEVSFPAPEPVHPPTRTVTEPSTSDPETTSDNPPAPSTAPETTAMTHPTGPLGDHLTSWLRTVVPGLWSALVAWLVSLGLPGSVTDAVAGLGNQVIVPLVLAVVYALLRGLEAQMPPWLTRILLGSNRPPSYAETGADRHALG</sequence>
<name>A0ABW5H578_9PSEU</name>
<accession>A0ABW5H578</accession>
<gene>
    <name evidence="2" type="ORF">ACFSVL_11755</name>
</gene>
<proteinExistence type="predicted"/>
<dbReference type="Proteomes" id="UP001597483">
    <property type="component" value="Unassembled WGS sequence"/>
</dbReference>
<dbReference type="EMBL" id="JBHUKS010000007">
    <property type="protein sequence ID" value="MFD2468065.1"/>
    <property type="molecule type" value="Genomic_DNA"/>
</dbReference>
<evidence type="ECO:0000313" key="3">
    <source>
        <dbReference type="Proteomes" id="UP001597483"/>
    </source>
</evidence>
<dbReference type="InterPro" id="IPR045392">
    <property type="entry name" value="DUF6519"/>
</dbReference>
<dbReference type="PRINTS" id="PR01217">
    <property type="entry name" value="PRICHEXTENSN"/>
</dbReference>
<comment type="caution">
    <text evidence="2">The sequence shown here is derived from an EMBL/GenBank/DDBJ whole genome shotgun (WGS) entry which is preliminary data.</text>
</comment>
<evidence type="ECO:0000256" key="1">
    <source>
        <dbReference type="SAM" id="MobiDB-lite"/>
    </source>
</evidence>
<feature type="compositionally biased region" description="Low complexity" evidence="1">
    <location>
        <begin position="533"/>
        <end position="567"/>
    </location>
</feature>
<feature type="compositionally biased region" description="Polar residues" evidence="1">
    <location>
        <begin position="519"/>
        <end position="532"/>
    </location>
</feature>
<dbReference type="RefSeq" id="WP_378303340.1">
    <property type="nucleotide sequence ID" value="NZ_JBHUKS010000007.1"/>
</dbReference>
<evidence type="ECO:0000313" key="2">
    <source>
        <dbReference type="EMBL" id="MFD2468065.1"/>
    </source>
</evidence>
<protein>
    <submittedName>
        <fullName evidence="2">DUF6519 domain-containing protein</fullName>
    </submittedName>
</protein>
<organism evidence="2 3">
    <name type="scientific">Amycolatopsis silviterrae</name>
    <dbReference type="NCBI Taxonomy" id="1656914"/>
    <lineage>
        <taxon>Bacteria</taxon>
        <taxon>Bacillati</taxon>
        <taxon>Actinomycetota</taxon>
        <taxon>Actinomycetes</taxon>
        <taxon>Pseudonocardiales</taxon>
        <taxon>Pseudonocardiaceae</taxon>
        <taxon>Amycolatopsis</taxon>
    </lineage>
</organism>
<keyword evidence="3" id="KW-1185">Reference proteome</keyword>